<protein>
    <submittedName>
        <fullName evidence="1">Uncharacterized protein</fullName>
    </submittedName>
</protein>
<accession>A0A6A7A0R7</accession>
<dbReference type="Proteomes" id="UP000799424">
    <property type="component" value="Unassembled WGS sequence"/>
</dbReference>
<dbReference type="AlphaFoldDB" id="A0A6A7A0R7"/>
<dbReference type="EMBL" id="MU006225">
    <property type="protein sequence ID" value="KAF2826920.1"/>
    <property type="molecule type" value="Genomic_DNA"/>
</dbReference>
<evidence type="ECO:0000313" key="2">
    <source>
        <dbReference type="Proteomes" id="UP000799424"/>
    </source>
</evidence>
<name>A0A6A7A0R7_9PLEO</name>
<reference evidence="1" key="1">
    <citation type="journal article" date="2020" name="Stud. Mycol.">
        <title>101 Dothideomycetes genomes: a test case for predicting lifestyles and emergence of pathogens.</title>
        <authorList>
            <person name="Haridas S."/>
            <person name="Albert R."/>
            <person name="Binder M."/>
            <person name="Bloem J."/>
            <person name="Labutti K."/>
            <person name="Salamov A."/>
            <person name="Andreopoulos B."/>
            <person name="Baker S."/>
            <person name="Barry K."/>
            <person name="Bills G."/>
            <person name="Bluhm B."/>
            <person name="Cannon C."/>
            <person name="Castanera R."/>
            <person name="Culley D."/>
            <person name="Daum C."/>
            <person name="Ezra D."/>
            <person name="Gonzalez J."/>
            <person name="Henrissat B."/>
            <person name="Kuo A."/>
            <person name="Liang C."/>
            <person name="Lipzen A."/>
            <person name="Lutzoni F."/>
            <person name="Magnuson J."/>
            <person name="Mondo S."/>
            <person name="Nolan M."/>
            <person name="Ohm R."/>
            <person name="Pangilinan J."/>
            <person name="Park H.-J."/>
            <person name="Ramirez L."/>
            <person name="Alfaro M."/>
            <person name="Sun H."/>
            <person name="Tritt A."/>
            <person name="Yoshinaga Y."/>
            <person name="Zwiers L.-H."/>
            <person name="Turgeon B."/>
            <person name="Goodwin S."/>
            <person name="Spatafora J."/>
            <person name="Crous P."/>
            <person name="Grigoriev I."/>
        </authorList>
    </citation>
    <scope>NUCLEOTIDE SEQUENCE</scope>
    <source>
        <strain evidence="1">CBS 113818</strain>
    </source>
</reference>
<gene>
    <name evidence="1" type="ORF">CC86DRAFT_381975</name>
</gene>
<proteinExistence type="predicted"/>
<organism evidence="1 2">
    <name type="scientific">Ophiobolus disseminans</name>
    <dbReference type="NCBI Taxonomy" id="1469910"/>
    <lineage>
        <taxon>Eukaryota</taxon>
        <taxon>Fungi</taxon>
        <taxon>Dikarya</taxon>
        <taxon>Ascomycota</taxon>
        <taxon>Pezizomycotina</taxon>
        <taxon>Dothideomycetes</taxon>
        <taxon>Pleosporomycetidae</taxon>
        <taxon>Pleosporales</taxon>
        <taxon>Pleosporineae</taxon>
        <taxon>Phaeosphaeriaceae</taxon>
        <taxon>Ophiobolus</taxon>
    </lineage>
</organism>
<keyword evidence="2" id="KW-1185">Reference proteome</keyword>
<evidence type="ECO:0000313" key="1">
    <source>
        <dbReference type="EMBL" id="KAF2826920.1"/>
    </source>
</evidence>
<sequence length="126" mass="14739">MSVKKCERRYREIIPKMEEIRGKMDVSSSSSATIPNIPDKFDQAVKTRIKKLQRTAPPELQGHDLDLYAIKKLFWMLDWNYNHNVIEQHLEKIREHCQAICEDENLAKEDLIKDPDGAPDSVFNSR</sequence>